<dbReference type="AlphaFoldDB" id="A0A514CG09"/>
<evidence type="ECO:0000313" key="1">
    <source>
        <dbReference type="EMBL" id="QDH78738.1"/>
    </source>
</evidence>
<reference evidence="1 2" key="1">
    <citation type="submission" date="2019-06" db="EMBL/GenBank/DDBJ databases">
        <title>Echinicola alkalisoli sp. nov. isolated from saline soil.</title>
        <authorList>
            <person name="Sun J.-Q."/>
            <person name="Xu L."/>
        </authorList>
    </citation>
    <scope>NUCLEOTIDE SEQUENCE [LARGE SCALE GENOMIC DNA]</scope>
    <source>
        <strain evidence="1 2">LN3S3</strain>
    </source>
</reference>
<gene>
    <name evidence="1" type="ORF">FKX85_06685</name>
</gene>
<keyword evidence="2" id="KW-1185">Reference proteome</keyword>
<dbReference type="EMBL" id="CP041253">
    <property type="protein sequence ID" value="QDH78738.1"/>
    <property type="molecule type" value="Genomic_DNA"/>
</dbReference>
<evidence type="ECO:0000313" key="2">
    <source>
        <dbReference type="Proteomes" id="UP000316614"/>
    </source>
</evidence>
<proteinExistence type="predicted"/>
<name>A0A514CG09_9BACT</name>
<dbReference type="Proteomes" id="UP000316614">
    <property type="component" value="Chromosome"/>
</dbReference>
<organism evidence="1 2">
    <name type="scientific">Echinicola soli</name>
    <dbReference type="NCBI Taxonomy" id="2591634"/>
    <lineage>
        <taxon>Bacteria</taxon>
        <taxon>Pseudomonadati</taxon>
        <taxon>Bacteroidota</taxon>
        <taxon>Cytophagia</taxon>
        <taxon>Cytophagales</taxon>
        <taxon>Cyclobacteriaceae</taxon>
        <taxon>Echinicola</taxon>
    </lineage>
</organism>
<dbReference type="RefSeq" id="WP_141613992.1">
    <property type="nucleotide sequence ID" value="NZ_CP041253.1"/>
</dbReference>
<protein>
    <submittedName>
        <fullName evidence="1">Uncharacterized protein</fullName>
    </submittedName>
</protein>
<dbReference type="KEGG" id="echi:FKX85_06685"/>
<sequence length="95" mass="11461">MFNSKSFVMKKYPINFLKNYAYYKEYLGKDSPVEISDKMQERIDFCKKWTGKEVTMLDIQENLEEIKRLWDWGFHVVFDGDSIWVVDRETSFGKV</sequence>
<accession>A0A514CG09</accession>